<evidence type="ECO:0000313" key="1">
    <source>
        <dbReference type="EMBL" id="EFI35526.1"/>
    </source>
</evidence>
<sequence>MKYPSSSGRVMLVMTVLSIFLAAVLCLPAGASMPVPVKTVEGLVRGGQITIIEPQRFASNKPLEIVPCSNIPFDPDLFEGRKIRATAGIDLYNGMFTCPTDVVILDKGPQDKACSISRSCLKYHVQSDRKTFTPATLQDEKLSLKLGTFVLGLEKTVNAHDWKRLMEDYIHHEYLQKQHDSILQKNTPQFLYELLFPGIYKMQDLSICCMNYLLNVKTSFQARIDMIQDFEVITSGEYLISYMFTYKDGSCLIYNSIYLEKQEDGFKLTGAYG</sequence>
<keyword evidence="2" id="KW-1185">Reference proteome</keyword>
<proteinExistence type="predicted"/>
<dbReference type="Proteomes" id="UP000005496">
    <property type="component" value="Unassembled WGS sequence"/>
</dbReference>
<dbReference type="OrthoDB" id="9964029at2"/>
<comment type="caution">
    <text evidence="1">The sequence shown here is derived from an EMBL/GenBank/DDBJ whole genome shotgun (WGS) entry which is preliminary data.</text>
</comment>
<gene>
    <name evidence="1" type="ORF">Dthio_PD2950</name>
</gene>
<dbReference type="EMBL" id="ACJN02000001">
    <property type="protein sequence ID" value="EFI35526.1"/>
    <property type="molecule type" value="Genomic_DNA"/>
</dbReference>
<evidence type="ECO:0000313" key="2">
    <source>
        <dbReference type="Proteomes" id="UP000005496"/>
    </source>
</evidence>
<organism evidence="1 2">
    <name type="scientific">Desulfonatronospira thiodismutans ASO3-1</name>
    <dbReference type="NCBI Taxonomy" id="555779"/>
    <lineage>
        <taxon>Bacteria</taxon>
        <taxon>Pseudomonadati</taxon>
        <taxon>Thermodesulfobacteriota</taxon>
        <taxon>Desulfovibrionia</taxon>
        <taxon>Desulfovibrionales</taxon>
        <taxon>Desulfonatronovibrionaceae</taxon>
        <taxon>Desulfonatronospira</taxon>
    </lineage>
</organism>
<accession>D6SLG5</accession>
<protein>
    <submittedName>
        <fullName evidence="1">Uncharacterized protein</fullName>
    </submittedName>
</protein>
<dbReference type="RefSeq" id="WP_008868658.1">
    <property type="nucleotide sequence ID" value="NZ_ACJN02000001.1"/>
</dbReference>
<name>D6SLG5_9BACT</name>
<reference evidence="1" key="1">
    <citation type="submission" date="2010-05" db="EMBL/GenBank/DDBJ databases">
        <title>The draft genome of Desulfonatronospira thiodismutans ASO3-1.</title>
        <authorList>
            <consortium name="US DOE Joint Genome Institute (JGI-PGF)"/>
            <person name="Lucas S."/>
            <person name="Copeland A."/>
            <person name="Lapidus A."/>
            <person name="Cheng J.-F."/>
            <person name="Bruce D."/>
            <person name="Goodwin L."/>
            <person name="Pitluck S."/>
            <person name="Chertkov O."/>
            <person name="Brettin T."/>
            <person name="Detter J.C."/>
            <person name="Han C."/>
            <person name="Land M.L."/>
            <person name="Hauser L."/>
            <person name="Kyrpides N."/>
            <person name="Mikhailova N."/>
            <person name="Muyzer G."/>
            <person name="Woyke T."/>
        </authorList>
    </citation>
    <scope>NUCLEOTIDE SEQUENCE [LARGE SCALE GENOMIC DNA]</scope>
    <source>
        <strain evidence="1">ASO3-1</strain>
    </source>
</reference>
<dbReference type="AlphaFoldDB" id="D6SLG5"/>